<keyword evidence="3" id="KW-1185">Reference proteome</keyword>
<name>A0A1D7V0H5_9LEPT</name>
<dbReference type="AlphaFoldDB" id="A0A1D7V0H5"/>
<organism evidence="2 3">
    <name type="scientific">Leptospira tipperaryensis</name>
    <dbReference type="NCBI Taxonomy" id="2564040"/>
    <lineage>
        <taxon>Bacteria</taxon>
        <taxon>Pseudomonadati</taxon>
        <taxon>Spirochaetota</taxon>
        <taxon>Spirochaetia</taxon>
        <taxon>Leptospirales</taxon>
        <taxon>Leptospiraceae</taxon>
        <taxon>Leptospira</taxon>
    </lineage>
</organism>
<sequence length="70" mass="8613">MFLLKIPERLYYTSFLVNLSLHFYPLFRFAFFLPGIFIFLNCSSVPFLDGFWIKNSNRKLRFDNKNRYKF</sequence>
<evidence type="ECO:0000256" key="1">
    <source>
        <dbReference type="SAM" id="Phobius"/>
    </source>
</evidence>
<proteinExistence type="predicted"/>
<gene>
    <name evidence="2" type="ORF">A0128_16585</name>
</gene>
<dbReference type="EMBL" id="CP015217">
    <property type="protein sequence ID" value="AOP35318.1"/>
    <property type="molecule type" value="Genomic_DNA"/>
</dbReference>
<dbReference type="KEGG" id="laj:A0128_16585"/>
<keyword evidence="1" id="KW-0472">Membrane</keyword>
<feature type="transmembrane region" description="Helical" evidence="1">
    <location>
        <begin position="29"/>
        <end position="52"/>
    </location>
</feature>
<reference evidence="2 3" key="1">
    <citation type="submission" date="2016-04" db="EMBL/GenBank/DDBJ databases">
        <title>Complete genome seqeunce of Leptospira alstonii serovar Room22.</title>
        <authorList>
            <person name="Nally J.E."/>
            <person name="Bayles D.O."/>
            <person name="Hurley D."/>
            <person name="Fanning S."/>
            <person name="McMahon B.J."/>
            <person name="Arent Z."/>
        </authorList>
    </citation>
    <scope>NUCLEOTIDE SEQUENCE [LARGE SCALE GENOMIC DNA]</scope>
    <source>
        <strain evidence="2 3">GWTS #1</strain>
    </source>
</reference>
<accession>A0A1D7V0H5</accession>
<protein>
    <submittedName>
        <fullName evidence="2">Uncharacterized protein</fullName>
    </submittedName>
</protein>
<keyword evidence="1" id="KW-0812">Transmembrane</keyword>
<evidence type="ECO:0000313" key="3">
    <source>
        <dbReference type="Proteomes" id="UP000094197"/>
    </source>
</evidence>
<keyword evidence="1" id="KW-1133">Transmembrane helix</keyword>
<evidence type="ECO:0000313" key="2">
    <source>
        <dbReference type="EMBL" id="AOP35318.1"/>
    </source>
</evidence>
<dbReference type="Proteomes" id="UP000094197">
    <property type="component" value="Chromosome 1"/>
</dbReference>